<dbReference type="SUPFAM" id="SSF54523">
    <property type="entry name" value="Pili subunits"/>
    <property type="match status" value="1"/>
</dbReference>
<dbReference type="STRING" id="1798652.A3A43_00805"/>
<evidence type="ECO:0000313" key="3">
    <source>
        <dbReference type="Proteomes" id="UP000178495"/>
    </source>
</evidence>
<reference evidence="2 3" key="1">
    <citation type="journal article" date="2016" name="Nat. Commun.">
        <title>Thousands of microbial genomes shed light on interconnected biogeochemical processes in an aquifer system.</title>
        <authorList>
            <person name="Anantharaman K."/>
            <person name="Brown C.T."/>
            <person name="Hug L.A."/>
            <person name="Sharon I."/>
            <person name="Castelle C.J."/>
            <person name="Probst A.J."/>
            <person name="Thomas B.C."/>
            <person name="Singh A."/>
            <person name="Wilkins M.J."/>
            <person name="Karaoz U."/>
            <person name="Brodie E.L."/>
            <person name="Williams K.H."/>
            <person name="Hubbard S.S."/>
            <person name="Banfield J.F."/>
        </authorList>
    </citation>
    <scope>NUCLEOTIDE SEQUENCE [LARGE SCALE GENOMIC DNA]</scope>
</reference>
<evidence type="ECO:0008006" key="4">
    <source>
        <dbReference type="Google" id="ProtNLM"/>
    </source>
</evidence>
<dbReference type="AlphaFoldDB" id="A0A1G2CH50"/>
<evidence type="ECO:0000256" key="1">
    <source>
        <dbReference type="SAM" id="Phobius"/>
    </source>
</evidence>
<dbReference type="Proteomes" id="UP000178495">
    <property type="component" value="Unassembled WGS sequence"/>
</dbReference>
<proteinExistence type="predicted"/>
<comment type="caution">
    <text evidence="2">The sequence shown here is derived from an EMBL/GenBank/DDBJ whole genome shotgun (WGS) entry which is preliminary data.</text>
</comment>
<sequence length="185" mass="19534">MVLRRGKVVHGARGGFTLLELLVVVTVTGLLSGFFILYGRAGRQRIALTVETAKMAQTIFRAKERALATYTDPDPLKRACGYGVHADSSSRTYSLFGYQAADCRALASIDAANFVLVETSALASGMSFGSGADRLDDVLFVPPDPTTLLWGGGAPLSSSGNFYLSTADGGMQARISVNSAGQINF</sequence>
<name>A0A1G2CH50_9BACT</name>
<dbReference type="InterPro" id="IPR012902">
    <property type="entry name" value="N_methyl_site"/>
</dbReference>
<keyword evidence="1" id="KW-1133">Transmembrane helix</keyword>
<gene>
    <name evidence="2" type="ORF">A3A43_00805</name>
</gene>
<dbReference type="Pfam" id="PF07963">
    <property type="entry name" value="N_methyl"/>
    <property type="match status" value="1"/>
</dbReference>
<accession>A0A1G2CH50</accession>
<feature type="transmembrane region" description="Helical" evidence="1">
    <location>
        <begin position="16"/>
        <end position="38"/>
    </location>
</feature>
<dbReference type="EMBL" id="MHLC01000028">
    <property type="protein sequence ID" value="OGZ00716.1"/>
    <property type="molecule type" value="Genomic_DNA"/>
</dbReference>
<dbReference type="InterPro" id="IPR045584">
    <property type="entry name" value="Pilin-like"/>
</dbReference>
<organism evidence="2 3">
    <name type="scientific">Candidatus Liptonbacteria bacterium RIFCSPLOWO2_01_FULL_56_20</name>
    <dbReference type="NCBI Taxonomy" id="1798652"/>
    <lineage>
        <taxon>Bacteria</taxon>
        <taxon>Candidatus Liptoniibacteriota</taxon>
    </lineage>
</organism>
<keyword evidence="1" id="KW-0472">Membrane</keyword>
<dbReference type="NCBIfam" id="TIGR02532">
    <property type="entry name" value="IV_pilin_GFxxxE"/>
    <property type="match status" value="1"/>
</dbReference>
<protein>
    <recommendedName>
        <fullName evidence="4">General secretion pathway GspH domain-containing protein</fullName>
    </recommendedName>
</protein>
<keyword evidence="1" id="KW-0812">Transmembrane</keyword>
<evidence type="ECO:0000313" key="2">
    <source>
        <dbReference type="EMBL" id="OGZ00716.1"/>
    </source>
</evidence>